<accession>A0A9N9TBJ4</accession>
<evidence type="ECO:0000313" key="5">
    <source>
        <dbReference type="Proteomes" id="UP001153709"/>
    </source>
</evidence>
<dbReference type="Pfam" id="PF00106">
    <property type="entry name" value="adh_short"/>
    <property type="match status" value="1"/>
</dbReference>
<dbReference type="FunFam" id="3.40.50.720:FF:000149">
    <property type="entry name" value="15-hydroxyprostaglandin dehydrogenase [NAD(+)]"/>
    <property type="match status" value="1"/>
</dbReference>
<protein>
    <recommendedName>
        <fullName evidence="6">15-hydroxyprostaglandin dehydrogenase [NAD(+)]-like</fullName>
    </recommendedName>
</protein>
<comment type="similarity">
    <text evidence="1 3">Belongs to the short-chain dehydrogenases/reductases (SDR) family.</text>
</comment>
<dbReference type="PANTHER" id="PTHR44229:SF8">
    <property type="entry name" value="ALCOHOL DEHYDROGENASE-RELATED"/>
    <property type="match status" value="1"/>
</dbReference>
<keyword evidence="5" id="KW-1185">Reference proteome</keyword>
<evidence type="ECO:0000256" key="2">
    <source>
        <dbReference type="ARBA" id="ARBA00023002"/>
    </source>
</evidence>
<dbReference type="InterPro" id="IPR036291">
    <property type="entry name" value="NAD(P)-bd_dom_sf"/>
</dbReference>
<dbReference type="PANTHER" id="PTHR44229">
    <property type="entry name" value="15-HYDROXYPROSTAGLANDIN DEHYDROGENASE [NAD(+)]"/>
    <property type="match status" value="1"/>
</dbReference>
<evidence type="ECO:0008006" key="6">
    <source>
        <dbReference type="Google" id="ProtNLM"/>
    </source>
</evidence>
<dbReference type="InterPro" id="IPR020904">
    <property type="entry name" value="Sc_DH/Rdtase_CS"/>
</dbReference>
<reference evidence="4" key="1">
    <citation type="submission" date="2022-01" db="EMBL/GenBank/DDBJ databases">
        <authorList>
            <person name="King R."/>
        </authorList>
    </citation>
    <scope>NUCLEOTIDE SEQUENCE</scope>
</reference>
<dbReference type="OrthoDB" id="417891at2759"/>
<dbReference type="PRINTS" id="PR00080">
    <property type="entry name" value="SDRFAMILY"/>
</dbReference>
<organism evidence="4 5">
    <name type="scientific">Diabrotica balteata</name>
    <name type="common">Banded cucumber beetle</name>
    <dbReference type="NCBI Taxonomy" id="107213"/>
    <lineage>
        <taxon>Eukaryota</taxon>
        <taxon>Metazoa</taxon>
        <taxon>Ecdysozoa</taxon>
        <taxon>Arthropoda</taxon>
        <taxon>Hexapoda</taxon>
        <taxon>Insecta</taxon>
        <taxon>Pterygota</taxon>
        <taxon>Neoptera</taxon>
        <taxon>Endopterygota</taxon>
        <taxon>Coleoptera</taxon>
        <taxon>Polyphaga</taxon>
        <taxon>Cucujiformia</taxon>
        <taxon>Chrysomeloidea</taxon>
        <taxon>Chrysomelidae</taxon>
        <taxon>Galerucinae</taxon>
        <taxon>Diabroticina</taxon>
        <taxon>Diabroticites</taxon>
        <taxon>Diabrotica</taxon>
    </lineage>
</organism>
<evidence type="ECO:0000313" key="4">
    <source>
        <dbReference type="EMBL" id="CAG9839594.1"/>
    </source>
</evidence>
<dbReference type="EMBL" id="OU898283">
    <property type="protein sequence ID" value="CAG9839594.1"/>
    <property type="molecule type" value="Genomic_DNA"/>
</dbReference>
<evidence type="ECO:0000256" key="3">
    <source>
        <dbReference type="RuleBase" id="RU000363"/>
    </source>
</evidence>
<dbReference type="GO" id="GO:0005737">
    <property type="term" value="C:cytoplasm"/>
    <property type="evidence" value="ECO:0007669"/>
    <property type="project" value="TreeGrafter"/>
</dbReference>
<name>A0A9N9TBJ4_DIABA</name>
<dbReference type="SUPFAM" id="SSF51735">
    <property type="entry name" value="NAD(P)-binding Rossmann-fold domains"/>
    <property type="match status" value="1"/>
</dbReference>
<dbReference type="Gene3D" id="3.40.50.720">
    <property type="entry name" value="NAD(P)-binding Rossmann-like Domain"/>
    <property type="match status" value="1"/>
</dbReference>
<evidence type="ECO:0000256" key="1">
    <source>
        <dbReference type="ARBA" id="ARBA00006484"/>
    </source>
</evidence>
<dbReference type="Proteomes" id="UP001153709">
    <property type="component" value="Chromosome 8"/>
</dbReference>
<dbReference type="PRINTS" id="PR00081">
    <property type="entry name" value="GDHRDH"/>
</dbReference>
<dbReference type="PROSITE" id="PS00061">
    <property type="entry name" value="ADH_SHORT"/>
    <property type="match status" value="1"/>
</dbReference>
<dbReference type="GO" id="GO:0016616">
    <property type="term" value="F:oxidoreductase activity, acting on the CH-OH group of donors, NAD or NADP as acceptor"/>
    <property type="evidence" value="ECO:0007669"/>
    <property type="project" value="TreeGrafter"/>
</dbReference>
<dbReference type="InterPro" id="IPR002347">
    <property type="entry name" value="SDR_fam"/>
</dbReference>
<gene>
    <name evidence="4" type="ORF">DIABBA_LOCUS12349</name>
</gene>
<dbReference type="AlphaFoldDB" id="A0A9N9TBJ4"/>
<sequence length="271" mass="30003">MFEVIDKVALITGGASGIGLCYAKELLRNGLKGVTISDIDVKMGEQAVEELNKEFGAGKAIFVKTDVTNKDNFEAAFIQTVDVFKSVDILVNNAGIYNDRNWEKEVEVNIRGTINGIILGLETYLKKFKQGDEAVIINTASVAGIRPGAWMPIYGSTKFAIVGMTQCWGDPFHFQRTGVRVVAVCPGGTHTPLFDAENYSLLPEYMNSQSLAPEKSGVKHRQSPEFVAKEAVKIIKYASNGTLWVVEYSEPAYQYIFPERDTFKNNKIVEK</sequence>
<proteinExistence type="inferred from homology"/>
<keyword evidence="2" id="KW-0560">Oxidoreductase</keyword>